<comment type="caution">
    <text evidence="1">The sequence shown here is derived from an EMBL/GenBank/DDBJ whole genome shotgun (WGS) entry which is preliminary data.</text>
</comment>
<organism evidence="1 2">
    <name type="scientific">Flavihumibacter petaseus NBRC 106054</name>
    <dbReference type="NCBI Taxonomy" id="1220578"/>
    <lineage>
        <taxon>Bacteria</taxon>
        <taxon>Pseudomonadati</taxon>
        <taxon>Bacteroidota</taxon>
        <taxon>Chitinophagia</taxon>
        <taxon>Chitinophagales</taxon>
        <taxon>Chitinophagaceae</taxon>
        <taxon>Flavihumibacter</taxon>
    </lineage>
</organism>
<name>A0A0E9MZZ1_9BACT</name>
<keyword evidence="2" id="KW-1185">Reference proteome</keyword>
<gene>
    <name evidence="1" type="ORF">FPE01S_02_04270</name>
</gene>
<proteinExistence type="predicted"/>
<sequence>MEHADAGPRGSVTESIAGGLAKLAAEKSIIVADQVVYRTAISRVTGDVTAIAAFGRVFFL</sequence>
<evidence type="ECO:0000313" key="1">
    <source>
        <dbReference type="EMBL" id="GAO43322.1"/>
    </source>
</evidence>
<dbReference type="EMBL" id="BBWV01000002">
    <property type="protein sequence ID" value="GAO43322.1"/>
    <property type="molecule type" value="Genomic_DNA"/>
</dbReference>
<evidence type="ECO:0000313" key="2">
    <source>
        <dbReference type="Proteomes" id="UP000033121"/>
    </source>
</evidence>
<accession>A0A0E9MZZ1</accession>
<dbReference type="AlphaFoldDB" id="A0A0E9MZZ1"/>
<reference evidence="1 2" key="1">
    <citation type="submission" date="2015-04" db="EMBL/GenBank/DDBJ databases">
        <title>Whole genome shotgun sequence of Flavihumibacter petaseus NBRC 106054.</title>
        <authorList>
            <person name="Miyazawa S."/>
            <person name="Hosoyama A."/>
            <person name="Hashimoto M."/>
            <person name="Noguchi M."/>
            <person name="Tsuchikane K."/>
            <person name="Ohji S."/>
            <person name="Yamazoe A."/>
            <person name="Ichikawa N."/>
            <person name="Kimura A."/>
            <person name="Fujita N."/>
        </authorList>
    </citation>
    <scope>NUCLEOTIDE SEQUENCE [LARGE SCALE GENOMIC DNA]</scope>
    <source>
        <strain evidence="1 2">NBRC 106054</strain>
    </source>
</reference>
<dbReference type="Proteomes" id="UP000033121">
    <property type="component" value="Unassembled WGS sequence"/>
</dbReference>
<protein>
    <submittedName>
        <fullName evidence="1">Uncharacterized protein</fullName>
    </submittedName>
</protein>